<organism evidence="3 4">
    <name type="scientific">Candidatus Niyogibacteria bacterium RIFCSPLOWO2_01_FULL_45_48</name>
    <dbReference type="NCBI Taxonomy" id="1801724"/>
    <lineage>
        <taxon>Bacteria</taxon>
        <taxon>Candidatus Niyogiibacteriota</taxon>
    </lineage>
</organism>
<dbReference type="SUPFAM" id="SSF51735">
    <property type="entry name" value="NAD(P)-binding Rossmann-fold domains"/>
    <property type="match status" value="1"/>
</dbReference>
<proteinExistence type="inferred from homology"/>
<feature type="domain" description="Polysaccharide biosynthesis protein CapD-like" evidence="2">
    <location>
        <begin position="13"/>
        <end position="297"/>
    </location>
</feature>
<dbReference type="InterPro" id="IPR036291">
    <property type="entry name" value="NAD(P)-bd_dom_sf"/>
</dbReference>
<evidence type="ECO:0000313" key="3">
    <source>
        <dbReference type="EMBL" id="OGZ31094.1"/>
    </source>
</evidence>
<dbReference type="InterPro" id="IPR051203">
    <property type="entry name" value="Polysaccharide_Synthase-Rel"/>
</dbReference>
<dbReference type="AlphaFoldDB" id="A0A1G2EZ44"/>
<comment type="similarity">
    <text evidence="1">Belongs to the polysaccharide synthase family.</text>
</comment>
<evidence type="ECO:0000256" key="1">
    <source>
        <dbReference type="ARBA" id="ARBA00007430"/>
    </source>
</evidence>
<dbReference type="Pfam" id="PF02719">
    <property type="entry name" value="Polysacc_synt_2"/>
    <property type="match status" value="1"/>
</dbReference>
<evidence type="ECO:0000313" key="4">
    <source>
        <dbReference type="Proteomes" id="UP000177486"/>
    </source>
</evidence>
<dbReference type="Gene3D" id="3.40.50.720">
    <property type="entry name" value="NAD(P)-binding Rossmann-like Domain"/>
    <property type="match status" value="1"/>
</dbReference>
<comment type="caution">
    <text evidence="3">The sequence shown here is derived from an EMBL/GenBank/DDBJ whole genome shotgun (WGS) entry which is preliminary data.</text>
</comment>
<sequence>MTDFNKEFKGKSILVTGGTGSIGSEIVRQLATFEPKTIRVFARSEYAHYKLKQEFGPEKNHLVRFIIGDIRDKSRLRLAMENIDVVFHAAAMKHVDICDNDPFEAVATNILGTQNIISVARDSGVEKVVAISTDKAANPEGVLGVSKLMAEKLILNSYYYRGNTKTKYTCVRFGNVLGSSGSILPLIKNQILKNGQVTVTDPNMTRFVMTIPQAVNLVLLAAVLTKGQEIFVLKMPAIKLGDLVKSAIKHYSGIFGKNPSEIKTKIMGLRKGEKKHEHLLAHHEAESVLETKEMYVLTPREDVWGYNHKSQYTGQRKKANRSYSSEFARKLSQKQILGLLKEVDGGLQTV</sequence>
<reference evidence="3 4" key="1">
    <citation type="journal article" date="2016" name="Nat. Commun.">
        <title>Thousands of microbial genomes shed light on interconnected biogeochemical processes in an aquifer system.</title>
        <authorList>
            <person name="Anantharaman K."/>
            <person name="Brown C.T."/>
            <person name="Hug L.A."/>
            <person name="Sharon I."/>
            <person name="Castelle C.J."/>
            <person name="Probst A.J."/>
            <person name="Thomas B.C."/>
            <person name="Singh A."/>
            <person name="Wilkins M.J."/>
            <person name="Karaoz U."/>
            <person name="Brodie E.L."/>
            <person name="Williams K.H."/>
            <person name="Hubbard S.S."/>
            <person name="Banfield J.F."/>
        </authorList>
    </citation>
    <scope>NUCLEOTIDE SEQUENCE [LARGE SCALE GENOMIC DNA]</scope>
</reference>
<dbReference type="Proteomes" id="UP000177486">
    <property type="component" value="Unassembled WGS sequence"/>
</dbReference>
<name>A0A1G2EZ44_9BACT</name>
<gene>
    <name evidence="3" type="ORF">A2931_02895</name>
</gene>
<dbReference type="EMBL" id="MHMQ01000007">
    <property type="protein sequence ID" value="OGZ31094.1"/>
    <property type="molecule type" value="Genomic_DNA"/>
</dbReference>
<evidence type="ECO:0000259" key="2">
    <source>
        <dbReference type="Pfam" id="PF02719"/>
    </source>
</evidence>
<dbReference type="PANTHER" id="PTHR43318">
    <property type="entry name" value="UDP-N-ACETYLGLUCOSAMINE 4,6-DEHYDRATASE"/>
    <property type="match status" value="1"/>
</dbReference>
<dbReference type="PANTHER" id="PTHR43318:SF2">
    <property type="entry name" value="UDP-N-ACETYLGLUCOSAMINE 4,6-DEHYDRATASE (INVERTING)"/>
    <property type="match status" value="1"/>
</dbReference>
<dbReference type="CDD" id="cd05237">
    <property type="entry name" value="UDP_invert_4-6DH_SDR_e"/>
    <property type="match status" value="1"/>
</dbReference>
<accession>A0A1G2EZ44</accession>
<protein>
    <recommendedName>
        <fullName evidence="2">Polysaccharide biosynthesis protein CapD-like domain-containing protein</fullName>
    </recommendedName>
</protein>
<dbReference type="InterPro" id="IPR003869">
    <property type="entry name" value="Polysac_CapD-like"/>
</dbReference>